<dbReference type="Proteomes" id="UP000016584">
    <property type="component" value="Unassembled WGS sequence"/>
</dbReference>
<dbReference type="eggNOG" id="COG0526">
    <property type="taxonomic scope" value="Bacteria"/>
</dbReference>
<dbReference type="SUPFAM" id="SSF52833">
    <property type="entry name" value="Thioredoxin-like"/>
    <property type="match status" value="1"/>
</dbReference>
<dbReference type="InterPro" id="IPR013766">
    <property type="entry name" value="Thioredoxin_domain"/>
</dbReference>
<keyword evidence="3" id="KW-1185">Reference proteome</keyword>
<feature type="domain" description="Thioredoxin" evidence="1">
    <location>
        <begin position="330"/>
        <end position="479"/>
    </location>
</feature>
<dbReference type="InterPro" id="IPR050553">
    <property type="entry name" value="Thioredoxin_ResA/DsbE_sf"/>
</dbReference>
<dbReference type="AlphaFoldDB" id="U2HU51"/>
<dbReference type="InterPro" id="IPR000866">
    <property type="entry name" value="AhpC/TSA"/>
</dbReference>
<comment type="caution">
    <text evidence="2">The sequence shown here is derived from an EMBL/GenBank/DDBJ whole genome shotgun (WGS) entry which is preliminary data.</text>
</comment>
<reference evidence="2 3" key="1">
    <citation type="journal article" date="2013" name="Genome Announc.">
        <title>The Draft Genome Sequence of Sphingomonas paucimobilis Strain HER1398 (Proteobacteria), Host to the Giant PAU Phage, Indicates That It Is a Member of the Genus Sphingobacterium (Bacteroidetes).</title>
        <authorList>
            <person name="White R.A.III."/>
            <person name="Suttle C.A."/>
        </authorList>
    </citation>
    <scope>NUCLEOTIDE SEQUENCE [LARGE SCALE GENOMIC DNA]</scope>
    <source>
        <strain evidence="2 3">HER1398</strain>
    </source>
</reference>
<dbReference type="PROSITE" id="PS51352">
    <property type="entry name" value="THIOREDOXIN_2"/>
    <property type="match status" value="1"/>
</dbReference>
<dbReference type="Pfam" id="PF00578">
    <property type="entry name" value="AhpC-TSA"/>
    <property type="match status" value="1"/>
</dbReference>
<proteinExistence type="predicted"/>
<dbReference type="InterPro" id="IPR036249">
    <property type="entry name" value="Thioredoxin-like_sf"/>
</dbReference>
<organism evidence="2 3">
    <name type="scientific">Sphingobacterium paucimobilis HER1398</name>
    <dbReference type="NCBI Taxonomy" id="1346330"/>
    <lineage>
        <taxon>Bacteria</taxon>
        <taxon>Pseudomonadati</taxon>
        <taxon>Bacteroidota</taxon>
        <taxon>Sphingobacteriia</taxon>
        <taxon>Sphingobacteriales</taxon>
        <taxon>Sphingobacteriaceae</taxon>
        <taxon>Sphingobacterium</taxon>
    </lineage>
</organism>
<dbReference type="RefSeq" id="WP_021070303.1">
    <property type="nucleotide sequence ID" value="NZ_ATDL01000015.1"/>
</dbReference>
<dbReference type="PATRIC" id="fig|1346330.5.peg.2141"/>
<dbReference type="CDD" id="cd02966">
    <property type="entry name" value="TlpA_like_family"/>
    <property type="match status" value="1"/>
</dbReference>
<evidence type="ECO:0000313" key="2">
    <source>
        <dbReference type="EMBL" id="ERJ58810.1"/>
    </source>
</evidence>
<dbReference type="GO" id="GO:0016209">
    <property type="term" value="F:antioxidant activity"/>
    <property type="evidence" value="ECO:0007669"/>
    <property type="project" value="InterPro"/>
</dbReference>
<dbReference type="EMBL" id="ATDL01000015">
    <property type="protein sequence ID" value="ERJ58810.1"/>
    <property type="molecule type" value="Genomic_DNA"/>
</dbReference>
<protein>
    <recommendedName>
        <fullName evidence="1">Thioredoxin domain-containing protein</fullName>
    </recommendedName>
</protein>
<evidence type="ECO:0000313" key="3">
    <source>
        <dbReference type="Proteomes" id="UP000016584"/>
    </source>
</evidence>
<dbReference type="Gene3D" id="3.40.30.10">
    <property type="entry name" value="Glutaredoxin"/>
    <property type="match status" value="1"/>
</dbReference>
<dbReference type="OrthoDB" id="9815205at2"/>
<name>U2HU51_9SPHI</name>
<dbReference type="PANTHER" id="PTHR42852:SF13">
    <property type="entry name" value="PROTEIN DIPZ"/>
    <property type="match status" value="1"/>
</dbReference>
<dbReference type="STRING" id="1346330.M472_08515"/>
<dbReference type="GO" id="GO:0016491">
    <property type="term" value="F:oxidoreductase activity"/>
    <property type="evidence" value="ECO:0007669"/>
    <property type="project" value="InterPro"/>
</dbReference>
<accession>U2HU51</accession>
<dbReference type="PANTHER" id="PTHR42852">
    <property type="entry name" value="THIOL:DISULFIDE INTERCHANGE PROTEIN DSBE"/>
    <property type="match status" value="1"/>
</dbReference>
<evidence type="ECO:0000259" key="1">
    <source>
        <dbReference type="PROSITE" id="PS51352"/>
    </source>
</evidence>
<sequence length="479" mass="55345">MKNHITTILFIFLTYPIFAKTSITGRLDADISSDGKVYLEVHTNYLSKFNSFYSLNLSDTIDSKGRFHFEVEDPAAYYYIKVYYEGDSGLRIELAHFRGNLLLIAKDSKLYLNVTNRGIILSNINEDLYLFQHKLHQIDTKKGAKTNTTEADYNKEISELEVCLREIDFLAQAYKERLPKIAELLAFDYKCFKIWGLMNSMSYKAYDKQGVRLNDFAVNTVEKIMHLADEYCSDNWDTKLLYNYVHLRYLIELEKAGLMSGVTKDKVDVKLFHNLKQSYNGYLLDQLLTTFYLDYLVIYNSLAVREPDSIFKLLKAEELLNIAKLSHDNNEKGRPVYPIVLKDALGNSVPLSDLKGKVMLVEFWYKGCRACIDLSKALEKELACYDKKDKLLHVTVNVDRTFDKFIEGVKSGQYTSDGTLDLWIGQDGYQHEMLSKYNYYGYPQLMLVDKDGNLVTAFLPKPTIVGRTKEFFEVLNSIL</sequence>
<gene>
    <name evidence="2" type="ORF">M472_08515</name>
</gene>